<dbReference type="EMBL" id="CAKXZS010000034">
    <property type="protein sequence ID" value="CAH2405277.1"/>
    <property type="molecule type" value="Genomic_DNA"/>
</dbReference>
<proteinExistence type="predicted"/>
<dbReference type="RefSeq" id="WP_254027196.1">
    <property type="nucleotide sequence ID" value="NZ_CAKXZS010000034.1"/>
</dbReference>
<evidence type="ECO:0000313" key="3">
    <source>
        <dbReference type="Proteomes" id="UP001152604"/>
    </source>
</evidence>
<gene>
    <name evidence="2" type="ORF">MES4922_40161</name>
</gene>
<dbReference type="Proteomes" id="UP001152604">
    <property type="component" value="Unassembled WGS sequence"/>
</dbReference>
<organism evidence="2 3">
    <name type="scientific">Mesorhizobium ventifaucium</name>
    <dbReference type="NCBI Taxonomy" id="666020"/>
    <lineage>
        <taxon>Bacteria</taxon>
        <taxon>Pseudomonadati</taxon>
        <taxon>Pseudomonadota</taxon>
        <taxon>Alphaproteobacteria</taxon>
        <taxon>Hyphomicrobiales</taxon>
        <taxon>Phyllobacteriaceae</taxon>
        <taxon>Mesorhizobium</taxon>
    </lineage>
</organism>
<keyword evidence="1" id="KW-0732">Signal</keyword>
<keyword evidence="3" id="KW-1185">Reference proteome</keyword>
<evidence type="ECO:0000256" key="1">
    <source>
        <dbReference type="SAM" id="SignalP"/>
    </source>
</evidence>
<feature type="chain" id="PRO_5046807124" evidence="1">
    <location>
        <begin position="20"/>
        <end position="132"/>
    </location>
</feature>
<accession>A0ABM9E911</accession>
<name>A0ABM9E911_9HYPH</name>
<reference evidence="2" key="1">
    <citation type="submission" date="2022-03" db="EMBL/GenBank/DDBJ databases">
        <authorList>
            <person name="Brunel B."/>
        </authorList>
    </citation>
    <scope>NUCLEOTIDE SEQUENCE</scope>
    <source>
        <strain evidence="2">STM4922sample</strain>
    </source>
</reference>
<sequence length="132" mass="14284">MRWIFLLMVMAATSQSALAADEQGMFMTGGGMGSVSCPELVDGMALVRQRGGIKSPQGVQVTNEFKQYVRGFRTGYNMAAPKVSDAFASLGDDVVAKSIVFIDNWCTKHPEATFDLGLLELVKTLKDNAKSN</sequence>
<feature type="signal peptide" evidence="1">
    <location>
        <begin position="1"/>
        <end position="19"/>
    </location>
</feature>
<evidence type="ECO:0000313" key="2">
    <source>
        <dbReference type="EMBL" id="CAH2405277.1"/>
    </source>
</evidence>
<protein>
    <submittedName>
        <fullName evidence="2">Uncharacterized protein</fullName>
    </submittedName>
</protein>
<comment type="caution">
    <text evidence="2">The sequence shown here is derived from an EMBL/GenBank/DDBJ whole genome shotgun (WGS) entry which is preliminary data.</text>
</comment>